<dbReference type="EMBL" id="ML179215">
    <property type="protein sequence ID" value="THU94793.1"/>
    <property type="molecule type" value="Genomic_DNA"/>
</dbReference>
<proteinExistence type="predicted"/>
<gene>
    <name evidence="2" type="ORF">K435DRAFT_860188</name>
</gene>
<sequence length="514" mass="57459">MAPTQFDPKAMNNSFQHSTINNVIGDQHLHNIYQLSDDKVKEIRAWINPPDSSTNYVTACDKMTEGTGLWLIQDERFRKWMKNGNLLWLQGKDPSAAATPTPAAKKHRGRPPKPKKAVVEAEPGTPPSTPASPIHLPEPVKNFSAVIHVLKPDTITRNRGKNKVVKHDPEVRGPVHAPIDVSFKKLLDMIRVEMGLEDARQLCLDSLGWNEAGMTTLWMRLGARKVGSEKFIALEMSLPLSIVQKNLTASTAGTSSVLVLSQTAVDEDQLSDDDEGPMAKKARIDDALEEIYTKILTRYPKDSCKDHPDVHCFYHALTKQHFDVGYRPAALMWAAKIRLEADREVKTVDITRIPLGLGFFTPKHALKIPKKKPESESEQSAASPAIDSTIALHLSQLSANQAQLQMMLLSGQGGFSPFTPRTPVPAAYTSAPDTTRSLSPPLPENSLSLVEFCQQHKFNDDVLKWLQKMEFKPGDNLASIMRDQWLEVGFTELSWKRVMKANRSYRKMLQAEHV</sequence>
<dbReference type="OrthoDB" id="7464126at2759"/>
<dbReference type="AlphaFoldDB" id="A0A4S8LZR3"/>
<feature type="region of interest" description="Disordered" evidence="1">
    <location>
        <begin position="91"/>
        <end position="136"/>
    </location>
</feature>
<protein>
    <submittedName>
        <fullName evidence="2">Uncharacterized protein</fullName>
    </submittedName>
</protein>
<accession>A0A4S8LZR3</accession>
<evidence type="ECO:0000313" key="2">
    <source>
        <dbReference type="EMBL" id="THU94793.1"/>
    </source>
</evidence>
<evidence type="ECO:0000313" key="3">
    <source>
        <dbReference type="Proteomes" id="UP000297245"/>
    </source>
</evidence>
<keyword evidence="3" id="KW-1185">Reference proteome</keyword>
<organism evidence="2 3">
    <name type="scientific">Dendrothele bispora (strain CBS 962.96)</name>
    <dbReference type="NCBI Taxonomy" id="1314807"/>
    <lineage>
        <taxon>Eukaryota</taxon>
        <taxon>Fungi</taxon>
        <taxon>Dikarya</taxon>
        <taxon>Basidiomycota</taxon>
        <taxon>Agaricomycotina</taxon>
        <taxon>Agaricomycetes</taxon>
        <taxon>Agaricomycetidae</taxon>
        <taxon>Agaricales</taxon>
        <taxon>Agaricales incertae sedis</taxon>
        <taxon>Dendrothele</taxon>
    </lineage>
</organism>
<dbReference type="Proteomes" id="UP000297245">
    <property type="component" value="Unassembled WGS sequence"/>
</dbReference>
<feature type="compositionally biased region" description="Basic residues" evidence="1">
    <location>
        <begin position="104"/>
        <end position="116"/>
    </location>
</feature>
<reference evidence="2 3" key="1">
    <citation type="journal article" date="2019" name="Nat. Ecol. Evol.">
        <title>Megaphylogeny resolves global patterns of mushroom evolution.</title>
        <authorList>
            <person name="Varga T."/>
            <person name="Krizsan K."/>
            <person name="Foldi C."/>
            <person name="Dima B."/>
            <person name="Sanchez-Garcia M."/>
            <person name="Sanchez-Ramirez S."/>
            <person name="Szollosi G.J."/>
            <person name="Szarkandi J.G."/>
            <person name="Papp V."/>
            <person name="Albert L."/>
            <person name="Andreopoulos W."/>
            <person name="Angelini C."/>
            <person name="Antonin V."/>
            <person name="Barry K.W."/>
            <person name="Bougher N.L."/>
            <person name="Buchanan P."/>
            <person name="Buyck B."/>
            <person name="Bense V."/>
            <person name="Catcheside P."/>
            <person name="Chovatia M."/>
            <person name="Cooper J."/>
            <person name="Damon W."/>
            <person name="Desjardin D."/>
            <person name="Finy P."/>
            <person name="Geml J."/>
            <person name="Haridas S."/>
            <person name="Hughes K."/>
            <person name="Justo A."/>
            <person name="Karasinski D."/>
            <person name="Kautmanova I."/>
            <person name="Kiss B."/>
            <person name="Kocsube S."/>
            <person name="Kotiranta H."/>
            <person name="LaButti K.M."/>
            <person name="Lechner B.E."/>
            <person name="Liimatainen K."/>
            <person name="Lipzen A."/>
            <person name="Lukacs Z."/>
            <person name="Mihaltcheva S."/>
            <person name="Morgado L.N."/>
            <person name="Niskanen T."/>
            <person name="Noordeloos M.E."/>
            <person name="Ohm R.A."/>
            <person name="Ortiz-Santana B."/>
            <person name="Ovrebo C."/>
            <person name="Racz N."/>
            <person name="Riley R."/>
            <person name="Savchenko A."/>
            <person name="Shiryaev A."/>
            <person name="Soop K."/>
            <person name="Spirin V."/>
            <person name="Szebenyi C."/>
            <person name="Tomsovsky M."/>
            <person name="Tulloss R.E."/>
            <person name="Uehling J."/>
            <person name="Grigoriev I.V."/>
            <person name="Vagvolgyi C."/>
            <person name="Papp T."/>
            <person name="Martin F.M."/>
            <person name="Miettinen O."/>
            <person name="Hibbett D.S."/>
            <person name="Nagy L.G."/>
        </authorList>
    </citation>
    <scope>NUCLEOTIDE SEQUENCE [LARGE SCALE GENOMIC DNA]</scope>
    <source>
        <strain evidence="2 3">CBS 962.96</strain>
    </source>
</reference>
<evidence type="ECO:0000256" key="1">
    <source>
        <dbReference type="SAM" id="MobiDB-lite"/>
    </source>
</evidence>
<name>A0A4S8LZR3_DENBC</name>